<evidence type="ECO:0000256" key="6">
    <source>
        <dbReference type="ARBA" id="ARBA00022741"/>
    </source>
</evidence>
<dbReference type="InterPro" id="IPR042222">
    <property type="entry name" value="Dynein_2_N"/>
</dbReference>
<keyword evidence="5" id="KW-0677">Repeat</keyword>
<keyword evidence="6" id="KW-0547">Nucleotide-binding</keyword>
<evidence type="ECO:0000313" key="17">
    <source>
        <dbReference type="EMBL" id="CAD2214811.1"/>
    </source>
</evidence>
<comment type="subcellular location">
    <subcellularLocation>
        <location evidence="1">Cytoplasm</location>
        <location evidence="1">Cytoskeleton</location>
        <location evidence="1">Cilium axoneme</location>
    </subcellularLocation>
</comment>
<dbReference type="GO" id="GO:0007018">
    <property type="term" value="P:microtubule-based movement"/>
    <property type="evidence" value="ECO:0007669"/>
    <property type="project" value="InterPro"/>
</dbReference>
<dbReference type="GO" id="GO:0045505">
    <property type="term" value="F:dynein intermediate chain binding"/>
    <property type="evidence" value="ECO:0007669"/>
    <property type="project" value="InterPro"/>
</dbReference>
<keyword evidence="12" id="KW-0206">Cytoskeleton</keyword>
<dbReference type="FunFam" id="1.10.287.2620:FF:000001">
    <property type="entry name" value="Cytoplasmic dynein heavy chain 1"/>
    <property type="match status" value="1"/>
</dbReference>
<evidence type="ECO:0000256" key="10">
    <source>
        <dbReference type="ARBA" id="ARBA00023069"/>
    </source>
</evidence>
<dbReference type="GO" id="GO:0030286">
    <property type="term" value="C:dynein complex"/>
    <property type="evidence" value="ECO:0007669"/>
    <property type="project" value="UniProtKB-KW"/>
</dbReference>
<dbReference type="InterPro" id="IPR013594">
    <property type="entry name" value="Dynein_heavy_tail"/>
</dbReference>
<dbReference type="GO" id="GO:0005930">
    <property type="term" value="C:axoneme"/>
    <property type="evidence" value="ECO:0007669"/>
    <property type="project" value="UniProtKB-SubCell"/>
</dbReference>
<evidence type="ECO:0000256" key="4">
    <source>
        <dbReference type="ARBA" id="ARBA00022701"/>
    </source>
</evidence>
<evidence type="ECO:0000256" key="3">
    <source>
        <dbReference type="ARBA" id="ARBA00022490"/>
    </source>
</evidence>
<evidence type="ECO:0000313" key="18">
    <source>
        <dbReference type="Proteomes" id="UP000515908"/>
    </source>
</evidence>
<dbReference type="GO" id="GO:0051959">
    <property type="term" value="F:dynein light intermediate chain binding"/>
    <property type="evidence" value="ECO:0007669"/>
    <property type="project" value="InterPro"/>
</dbReference>
<evidence type="ECO:0000256" key="7">
    <source>
        <dbReference type="ARBA" id="ARBA00022840"/>
    </source>
</evidence>
<dbReference type="GO" id="GO:0005874">
    <property type="term" value="C:microtubule"/>
    <property type="evidence" value="ECO:0007669"/>
    <property type="project" value="UniProtKB-KW"/>
</dbReference>
<name>A0A7G2C6Z3_9TRYP</name>
<evidence type="ECO:0000256" key="14">
    <source>
        <dbReference type="SAM" id="Coils"/>
    </source>
</evidence>
<evidence type="ECO:0000256" key="1">
    <source>
        <dbReference type="ARBA" id="ARBA00004430"/>
    </source>
</evidence>
<keyword evidence="3" id="KW-0963">Cytoplasm</keyword>
<keyword evidence="4" id="KW-0493">Microtubule</keyword>
<feature type="domain" description="Dynein heavy chain linker" evidence="16">
    <location>
        <begin position="1342"/>
        <end position="1746"/>
    </location>
</feature>
<dbReference type="PANTHER" id="PTHR22878">
    <property type="entry name" value="DYNEIN HEAVY CHAIN 6, AXONEMAL-LIKE-RELATED"/>
    <property type="match status" value="1"/>
</dbReference>
<feature type="domain" description="Dynein heavy chain tail" evidence="15">
    <location>
        <begin position="265"/>
        <end position="831"/>
    </location>
</feature>
<keyword evidence="10" id="KW-0969">Cilium</keyword>
<dbReference type="Gene3D" id="3.20.180.20">
    <property type="entry name" value="Dynein heavy chain, N-terminal domain 2"/>
    <property type="match status" value="1"/>
</dbReference>
<organism evidence="17 18">
    <name type="scientific">Angomonas deanei</name>
    <dbReference type="NCBI Taxonomy" id="59799"/>
    <lineage>
        <taxon>Eukaryota</taxon>
        <taxon>Discoba</taxon>
        <taxon>Euglenozoa</taxon>
        <taxon>Kinetoplastea</taxon>
        <taxon>Metakinetoplastina</taxon>
        <taxon>Trypanosomatida</taxon>
        <taxon>Trypanosomatidae</taxon>
        <taxon>Strigomonadinae</taxon>
        <taxon>Angomonas</taxon>
    </lineage>
</organism>
<dbReference type="Pfam" id="PF08393">
    <property type="entry name" value="DHC_N2"/>
    <property type="match status" value="1"/>
</dbReference>
<keyword evidence="18" id="KW-1185">Reference proteome</keyword>
<reference evidence="17 18" key="1">
    <citation type="submission" date="2020-08" db="EMBL/GenBank/DDBJ databases">
        <authorList>
            <person name="Newling K."/>
            <person name="Davey J."/>
            <person name="Forrester S."/>
        </authorList>
    </citation>
    <scope>NUCLEOTIDE SEQUENCE [LARGE SCALE GENOMIC DNA]</scope>
    <source>
        <strain evidence="18">Crithidia deanei Carvalho (ATCC PRA-265)</strain>
    </source>
</reference>
<keyword evidence="7" id="KW-0067">ATP-binding</keyword>
<keyword evidence="8" id="KW-0243">Dynein</keyword>
<dbReference type="Gene3D" id="1.20.140.100">
    <property type="entry name" value="Dynein heavy chain, N-terminal domain 2"/>
    <property type="match status" value="1"/>
</dbReference>
<proteinExistence type="inferred from homology"/>
<keyword evidence="9 14" id="KW-0175">Coiled coil</keyword>
<evidence type="ECO:0000256" key="11">
    <source>
        <dbReference type="ARBA" id="ARBA00023175"/>
    </source>
</evidence>
<accession>A0A7G2C6Z3</accession>
<dbReference type="InterPro" id="IPR026983">
    <property type="entry name" value="DHC"/>
</dbReference>
<dbReference type="FunFam" id="1.20.140.100:FF:000001">
    <property type="entry name" value="dynein heavy chain 17, axonemal"/>
    <property type="match status" value="1"/>
</dbReference>
<comment type="similarity">
    <text evidence="2">Belongs to the dynein heavy chain family.</text>
</comment>
<dbReference type="Proteomes" id="UP000515908">
    <property type="component" value="Chromosome 04"/>
</dbReference>
<dbReference type="EMBL" id="LR877148">
    <property type="protein sequence ID" value="CAD2214811.1"/>
    <property type="molecule type" value="Genomic_DNA"/>
</dbReference>
<dbReference type="PANTHER" id="PTHR22878:SF63">
    <property type="entry name" value="DYNEIN AXONEMAL HEAVY CHAIN 10"/>
    <property type="match status" value="1"/>
</dbReference>
<evidence type="ECO:0000256" key="13">
    <source>
        <dbReference type="ARBA" id="ARBA00023273"/>
    </source>
</evidence>
<keyword evidence="13" id="KW-0966">Cell projection</keyword>
<gene>
    <name evidence="17" type="ORF">ADEAN_000226200</name>
</gene>
<evidence type="ECO:0000259" key="16">
    <source>
        <dbReference type="Pfam" id="PF08393"/>
    </source>
</evidence>
<protein>
    <submittedName>
        <fullName evidence="17">Dynein heavy chain, N-terminal region 1/Dynein heavy chain, N-terminal region 2, putative</fullName>
    </submittedName>
</protein>
<evidence type="ECO:0000256" key="8">
    <source>
        <dbReference type="ARBA" id="ARBA00023017"/>
    </source>
</evidence>
<evidence type="ECO:0000259" key="15">
    <source>
        <dbReference type="Pfam" id="PF08385"/>
    </source>
</evidence>
<keyword evidence="11" id="KW-0505">Motor protein</keyword>
<dbReference type="Gene3D" id="1.20.58.1120">
    <property type="match status" value="1"/>
</dbReference>
<sequence length="1924" mass="222690">MSDPRLEWVADRITKGFHGISDASLRDLLASADDVKDILSVFENEEGPVEPFFVVFACEDDVVDGAKANHSNKLTTKMSGPQKLRVSKGAVYNTNITGSSNYPADKTRCMFFVRTDGVNITPELAKDWSVNKQLDTAFEITTTHVPSLNSFHVIINDVYQPIITELSKAYGKKKGNGTTTTAPEGVVTTFGSDELVPAEEGAPVVMTNQHLYGEIANWVNRMNTQVDGFISQVSAERKLPIPQNLMNLGSTEADERAALANDDLVRQIDMTVAQWQAEIVYAMSLDPQKEGPLGEVEYWREKYSTISGLYEQLNAPQAKFILQIAKTAECNSSVMISTTMQQFSHQYTEAKDNVKFLGTLDRHFRTIQNLDAKNNSLQPIIDTLSSMMTALRMVWIISRFYSTEERMVGLLEKVAKTIAQKVSDHVDFRTVLSLPIPEARVKVTEGQQCLLKWKSAYTNVQEEINHTEREQNWNFDKKRLFETTDYMFDRCTDLLEVIETVEYYTTVLSAQLKTVLTDSSGIDRVLKEVDKLKRPFETLTFDPFERKATHNWQVVFSNFVTTAVNLDQEVSLFINKIFDDDLRSAESAFELLLSFKKIRNRPDRSGSAFDISALLSEKADRVLAQYFTEIENVQNIFQDHKNAPPLTKNQPIVAGGIHWSISLFQRLKRPIVRFQQEGMLNSSMGRQVKTKYVEVARQMKEYSTERFLEWRENIRAATTTSLRFNILRRDTEDQYVVNFDNTIFDVIRETKYLDRLGFEIPKEALHVTLQDEAYHKHVDSLKSMLVNFNYELGILEGAERIILAKNIRELKASLEPGLHDINWTSLSIPDFVETCEKAITKFRNLSREVRKSADNIQTQIVNRIASTRLLPVYEELLQPGRELPELQTLVDILERRREHMVERCARAYRSAKPLLTKVESQLVGTHTGKCAGLSSYYGHWETRIWRALTKLVLRALSDFAKLLGYSSSSKSKQHPPLFKVGVYLTSEPSYSPQQQEITTAFHKIQSGIIESTKVFQRWMRGTCIEFTQGEIIPRPPEEEYATLFTYYQDIYDIPQVYKLQALINRTIQTHLGALATNMKMLQRYRFVYLADKKISVEQQAKNKFRWIDYDAKFQLYFNMINDFDTENHVQDFGFTRCDETAFYSELVDHVYQWVAMEGAQFNDTIRARMLKRFHFVEKINHDLDRTCDNIDDLKFVLEVMHNTKESSLEVEQDISEIEYAYNALTRFGVKVDKDELKQAMSLGDMWQCTLARAYQTGINLEPRKIQFRDFTEKEVEKFLQTGDQEYDLFQRTGPGRAGIDLAEGNAKKKEWRERLTRLQTRREQLTKAEKLFDLPLTPHPSLQALNEELTKVETVYDLYEQWVAVLRRWNRSSWKDLLLEDLENTTEEHAKKGRLLSRNYGSVEPFSAVQQVVLNFQSSLPLLAKLKSPALKARHWKELMSVTNKEFNYEQISLDDLIAMELFRYNEEIDGIVVAAAREQGVEQEVRGIKEFWSAKEFTPVKYEPRKGQVRCDVLTDTSEIQEAVDDNMLKMQSIANVKWAQPFIEEVKLWERRLSTINDVITVWVTVQQKWQYLESIFKGNDDIANQLPKETAKFNDLDKKFVRIMNDTSQNPNVSHCCNTAGRLDELRFIEEKLEECQKDLSNYLETKRRLFSRFYFISDDELLSILASSTAKSVQDHMLKMFDNSAKLLFKSENDETVCGVESQEGERVDFANPVRTDGVPVEEWLQNVLEESRSTLHDIMKAGVFYYPKMTRLDWLQKYHGMITLTGAKIFWTFEIENAFDEVKKGKKAAVKELSVKLKSQLLDLVGEMGRDIDKQYRKKINTLIIVDVHGRDIVDRFVRDSIVDAREFDWESQLRFYWEKSVDTCVIQQCTGRFDVWVRVHGVERTAGDYTTDGPMLHDAHPSPDLQSGWCPWWPRWYR</sequence>
<dbReference type="FunFam" id="3.20.180.20:FF:000001">
    <property type="entry name" value="Dynein axonemal heavy chain 5"/>
    <property type="match status" value="1"/>
</dbReference>
<evidence type="ECO:0000256" key="2">
    <source>
        <dbReference type="ARBA" id="ARBA00008887"/>
    </source>
</evidence>
<dbReference type="InterPro" id="IPR042228">
    <property type="entry name" value="Dynein_linker_3"/>
</dbReference>
<dbReference type="Pfam" id="PF08385">
    <property type="entry name" value="DHC_N1"/>
    <property type="match status" value="1"/>
</dbReference>
<evidence type="ECO:0000256" key="5">
    <source>
        <dbReference type="ARBA" id="ARBA00022737"/>
    </source>
</evidence>
<dbReference type="Gene3D" id="1.10.287.2620">
    <property type="match status" value="1"/>
</dbReference>
<dbReference type="GO" id="GO:0005524">
    <property type="term" value="F:ATP binding"/>
    <property type="evidence" value="ECO:0007669"/>
    <property type="project" value="UniProtKB-KW"/>
</dbReference>
<evidence type="ECO:0000256" key="12">
    <source>
        <dbReference type="ARBA" id="ARBA00023212"/>
    </source>
</evidence>
<feature type="coiled-coil region" evidence="14">
    <location>
        <begin position="1301"/>
        <end position="1328"/>
    </location>
</feature>
<evidence type="ECO:0000256" key="9">
    <source>
        <dbReference type="ARBA" id="ARBA00023054"/>
    </source>
</evidence>
<dbReference type="InterPro" id="IPR013602">
    <property type="entry name" value="Dynein_heavy_linker"/>
</dbReference>
<dbReference type="VEuPathDB" id="TriTrypDB:ADEAN_000226200"/>